<comment type="caution">
    <text evidence="2">The sequence shown here is derived from an EMBL/GenBank/DDBJ whole genome shotgun (WGS) entry which is preliminary data.</text>
</comment>
<dbReference type="GO" id="GO:0003677">
    <property type="term" value="F:DNA binding"/>
    <property type="evidence" value="ECO:0007669"/>
    <property type="project" value="UniProtKB-KW"/>
</dbReference>
<dbReference type="InterPro" id="IPR010998">
    <property type="entry name" value="Integrase_recombinase_N"/>
</dbReference>
<reference evidence="3" key="1">
    <citation type="submission" date="2015-08" db="EMBL/GenBank/DDBJ databases">
        <title>Genome sequencing project for genomic taxonomy and phylogenomics of Bacillus-like bacteria.</title>
        <authorList>
            <person name="Liu B."/>
            <person name="Wang J."/>
            <person name="Zhu Y."/>
            <person name="Liu G."/>
            <person name="Chen Q."/>
            <person name="Chen Z."/>
            <person name="Lan J."/>
            <person name="Che J."/>
            <person name="Ge C."/>
            <person name="Shi H."/>
            <person name="Pan Z."/>
            <person name="Liu X."/>
        </authorList>
    </citation>
    <scope>NUCLEOTIDE SEQUENCE [LARGE SCALE GENOMIC DNA]</scope>
    <source>
        <strain evidence="3">FJAT-22460</strain>
    </source>
</reference>
<evidence type="ECO:0000313" key="2">
    <source>
        <dbReference type="EMBL" id="KOR90384.1"/>
    </source>
</evidence>
<keyword evidence="3" id="KW-1185">Reference proteome</keyword>
<dbReference type="OrthoDB" id="2596789at2"/>
<dbReference type="Proteomes" id="UP000036932">
    <property type="component" value="Unassembled WGS sequence"/>
</dbReference>
<sequence>MSEKLLIAWKEEYLSKDDTYSNHVNKFINYIDIIGKANEPKNISRQDIEGSIEFYNKQGLIRTRSSMDNHFEAIKDFYKYIVSRHYADDIFNNLASYQDFKGMIATKFNLPEFQSRGFREAGDMIRLIEQLDLYFESNTYGKHMSINEKKRYIKFMILRIFIKLTLVAPAKKSVVCAIKKRDFDKDFRYVLINSVNIKIPNGLRRDIKEAITLISHENRKELMEEDFLFEFLYSPKRFQVENLNGFFSLFLKRTEAIDIDTNSSKFQLEVIMNSALYCMLRNGANPALLSIISGVKISRLEEKFFDNGIVIDNAELLINDEISKTQYFNYI</sequence>
<dbReference type="RefSeq" id="WP_054403324.1">
    <property type="nucleotide sequence ID" value="NZ_LIUT01000001.1"/>
</dbReference>
<name>A0A0M1P8P3_9BACL</name>
<dbReference type="AlphaFoldDB" id="A0A0M1P8P3"/>
<protein>
    <submittedName>
        <fullName evidence="2">Uncharacterized protein</fullName>
    </submittedName>
</protein>
<proteinExistence type="predicted"/>
<dbReference type="Gene3D" id="1.10.150.130">
    <property type="match status" value="1"/>
</dbReference>
<keyword evidence="1" id="KW-0238">DNA-binding</keyword>
<evidence type="ECO:0000256" key="1">
    <source>
        <dbReference type="ARBA" id="ARBA00023125"/>
    </source>
</evidence>
<accession>A0A0M1P8P3</accession>
<organism evidence="2 3">
    <name type="scientific">Paenibacillus solani</name>
    <dbReference type="NCBI Taxonomy" id="1705565"/>
    <lineage>
        <taxon>Bacteria</taxon>
        <taxon>Bacillati</taxon>
        <taxon>Bacillota</taxon>
        <taxon>Bacilli</taxon>
        <taxon>Bacillales</taxon>
        <taxon>Paenibacillaceae</taxon>
        <taxon>Paenibacillus</taxon>
    </lineage>
</organism>
<dbReference type="EMBL" id="LIUT01000001">
    <property type="protein sequence ID" value="KOR90384.1"/>
    <property type="molecule type" value="Genomic_DNA"/>
</dbReference>
<dbReference type="PATRIC" id="fig|1705565.3.peg.5163"/>
<gene>
    <name evidence="2" type="ORF">AM231_15465</name>
</gene>
<evidence type="ECO:0000313" key="3">
    <source>
        <dbReference type="Proteomes" id="UP000036932"/>
    </source>
</evidence>